<dbReference type="Proteomes" id="UP001551482">
    <property type="component" value="Unassembled WGS sequence"/>
</dbReference>
<gene>
    <name evidence="1" type="ORF">AB0C36_21550</name>
</gene>
<organism evidence="1 2">
    <name type="scientific">Streptodolium elevatio</name>
    <dbReference type="NCBI Taxonomy" id="3157996"/>
    <lineage>
        <taxon>Bacteria</taxon>
        <taxon>Bacillati</taxon>
        <taxon>Actinomycetota</taxon>
        <taxon>Actinomycetes</taxon>
        <taxon>Kitasatosporales</taxon>
        <taxon>Streptomycetaceae</taxon>
        <taxon>Streptodolium</taxon>
    </lineage>
</organism>
<dbReference type="EMBL" id="JBEZFP010000055">
    <property type="protein sequence ID" value="MEU8136087.1"/>
    <property type="molecule type" value="Genomic_DNA"/>
</dbReference>
<comment type="caution">
    <text evidence="1">The sequence shown here is derived from an EMBL/GenBank/DDBJ whole genome shotgun (WGS) entry which is preliminary data.</text>
</comment>
<evidence type="ECO:0000313" key="1">
    <source>
        <dbReference type="EMBL" id="MEU8136087.1"/>
    </source>
</evidence>
<name>A0ABV3DLK1_9ACTN</name>
<accession>A0ABV3DLK1</accession>
<dbReference type="RefSeq" id="WP_358356338.1">
    <property type="nucleotide sequence ID" value="NZ_JBEZFP010000055.1"/>
</dbReference>
<reference evidence="1 2" key="1">
    <citation type="submission" date="2024-06" db="EMBL/GenBank/DDBJ databases">
        <title>The Natural Products Discovery Center: Release of the First 8490 Sequenced Strains for Exploring Actinobacteria Biosynthetic Diversity.</title>
        <authorList>
            <person name="Kalkreuter E."/>
            <person name="Kautsar S.A."/>
            <person name="Yang D."/>
            <person name="Bader C.D."/>
            <person name="Teijaro C.N."/>
            <person name="Fluegel L."/>
            <person name="Davis C.M."/>
            <person name="Simpson J.R."/>
            <person name="Lauterbach L."/>
            <person name="Steele A.D."/>
            <person name="Gui C."/>
            <person name="Meng S."/>
            <person name="Li G."/>
            <person name="Viehrig K."/>
            <person name="Ye F."/>
            <person name="Su P."/>
            <person name="Kiefer A.F."/>
            <person name="Nichols A."/>
            <person name="Cepeda A.J."/>
            <person name="Yan W."/>
            <person name="Fan B."/>
            <person name="Jiang Y."/>
            <person name="Adhikari A."/>
            <person name="Zheng C.-J."/>
            <person name="Schuster L."/>
            <person name="Cowan T.M."/>
            <person name="Smanski M.J."/>
            <person name="Chevrette M.G."/>
            <person name="De Carvalho L.P.S."/>
            <person name="Shen B."/>
        </authorList>
    </citation>
    <scope>NUCLEOTIDE SEQUENCE [LARGE SCALE GENOMIC DNA]</scope>
    <source>
        <strain evidence="1 2">NPDC048946</strain>
    </source>
</reference>
<sequence length="92" mass="10170">MAGDLPLIDALIDGMPRRAELICYVDTADGRKGRICWYERVGDSDPEPVTVTLPEVLLIDVPGVDYGDVPVIEAEARRTGRVATGWDWRRTG</sequence>
<protein>
    <submittedName>
        <fullName evidence="1">Uncharacterized protein</fullName>
    </submittedName>
</protein>
<proteinExistence type="predicted"/>
<keyword evidence="2" id="KW-1185">Reference proteome</keyword>
<evidence type="ECO:0000313" key="2">
    <source>
        <dbReference type="Proteomes" id="UP001551482"/>
    </source>
</evidence>